<proteinExistence type="predicted"/>
<sequence>MDCMALSLVWKQLLSQNSSQQRSSSQESSISMVQDPQSMNVVELEPWTPIDKSKPSNQKDSLLQRLVKSRMLSDKHKLTHASL</sequence>
<evidence type="ECO:0000256" key="1">
    <source>
        <dbReference type="SAM" id="MobiDB-lite"/>
    </source>
</evidence>
<reference evidence="2" key="2">
    <citation type="submission" date="2020-11" db="EMBL/GenBank/DDBJ databases">
        <authorList>
            <person name="McCartney M.A."/>
            <person name="Auch B."/>
            <person name="Kono T."/>
            <person name="Mallez S."/>
            <person name="Becker A."/>
            <person name="Gohl D.M."/>
            <person name="Silverstein K.A.T."/>
            <person name="Koren S."/>
            <person name="Bechman K.B."/>
            <person name="Herman A."/>
            <person name="Abrahante J.E."/>
            <person name="Garbe J."/>
        </authorList>
    </citation>
    <scope>NUCLEOTIDE SEQUENCE</scope>
    <source>
        <strain evidence="2">Duluth1</strain>
        <tissue evidence="2">Whole animal</tissue>
    </source>
</reference>
<keyword evidence="3" id="KW-1185">Reference proteome</keyword>
<gene>
    <name evidence="2" type="ORF">DPMN_162294</name>
</gene>
<evidence type="ECO:0000313" key="2">
    <source>
        <dbReference type="EMBL" id="KAH3784340.1"/>
    </source>
</evidence>
<dbReference type="AlphaFoldDB" id="A0A9D4IRW2"/>
<feature type="compositionally biased region" description="Low complexity" evidence="1">
    <location>
        <begin position="17"/>
        <end position="31"/>
    </location>
</feature>
<protein>
    <submittedName>
        <fullName evidence="2">Uncharacterized protein</fullName>
    </submittedName>
</protein>
<accession>A0A9D4IRW2</accession>
<name>A0A9D4IRW2_DREPO</name>
<dbReference type="EMBL" id="JAIWYP010000008">
    <property type="protein sequence ID" value="KAH3784340.1"/>
    <property type="molecule type" value="Genomic_DNA"/>
</dbReference>
<organism evidence="2 3">
    <name type="scientific">Dreissena polymorpha</name>
    <name type="common">Zebra mussel</name>
    <name type="synonym">Mytilus polymorpha</name>
    <dbReference type="NCBI Taxonomy" id="45954"/>
    <lineage>
        <taxon>Eukaryota</taxon>
        <taxon>Metazoa</taxon>
        <taxon>Spiralia</taxon>
        <taxon>Lophotrochozoa</taxon>
        <taxon>Mollusca</taxon>
        <taxon>Bivalvia</taxon>
        <taxon>Autobranchia</taxon>
        <taxon>Heteroconchia</taxon>
        <taxon>Euheterodonta</taxon>
        <taxon>Imparidentia</taxon>
        <taxon>Neoheterodontei</taxon>
        <taxon>Myida</taxon>
        <taxon>Dreissenoidea</taxon>
        <taxon>Dreissenidae</taxon>
        <taxon>Dreissena</taxon>
    </lineage>
</organism>
<comment type="caution">
    <text evidence="2">The sequence shown here is derived from an EMBL/GenBank/DDBJ whole genome shotgun (WGS) entry which is preliminary data.</text>
</comment>
<reference evidence="2" key="1">
    <citation type="journal article" date="2019" name="bioRxiv">
        <title>The Genome of the Zebra Mussel, Dreissena polymorpha: A Resource for Invasive Species Research.</title>
        <authorList>
            <person name="McCartney M.A."/>
            <person name="Auch B."/>
            <person name="Kono T."/>
            <person name="Mallez S."/>
            <person name="Zhang Y."/>
            <person name="Obille A."/>
            <person name="Becker A."/>
            <person name="Abrahante J.E."/>
            <person name="Garbe J."/>
            <person name="Badalamenti J.P."/>
            <person name="Herman A."/>
            <person name="Mangelson H."/>
            <person name="Liachko I."/>
            <person name="Sullivan S."/>
            <person name="Sone E.D."/>
            <person name="Koren S."/>
            <person name="Silverstein K.A.T."/>
            <person name="Beckman K.B."/>
            <person name="Gohl D.M."/>
        </authorList>
    </citation>
    <scope>NUCLEOTIDE SEQUENCE</scope>
    <source>
        <strain evidence="2">Duluth1</strain>
        <tissue evidence="2">Whole animal</tissue>
    </source>
</reference>
<evidence type="ECO:0000313" key="3">
    <source>
        <dbReference type="Proteomes" id="UP000828390"/>
    </source>
</evidence>
<dbReference type="Proteomes" id="UP000828390">
    <property type="component" value="Unassembled WGS sequence"/>
</dbReference>
<feature type="region of interest" description="Disordered" evidence="1">
    <location>
        <begin position="17"/>
        <end position="61"/>
    </location>
</feature>